<dbReference type="EMBL" id="JAYKBV010000008">
    <property type="protein sequence ID" value="MEB3040532.1"/>
    <property type="molecule type" value="Genomic_DNA"/>
</dbReference>
<name>A0ABU5Y9B4_9FLAO</name>
<keyword evidence="2" id="KW-1185">Reference proteome</keyword>
<evidence type="ECO:0000313" key="2">
    <source>
        <dbReference type="Proteomes" id="UP001324270"/>
    </source>
</evidence>
<organism evidence="1 2">
    <name type="scientific">Capnocytophaga gingivalis</name>
    <dbReference type="NCBI Taxonomy" id="1017"/>
    <lineage>
        <taxon>Bacteria</taxon>
        <taxon>Pseudomonadati</taxon>
        <taxon>Bacteroidota</taxon>
        <taxon>Flavobacteriia</taxon>
        <taxon>Flavobacteriales</taxon>
        <taxon>Flavobacteriaceae</taxon>
        <taxon>Capnocytophaga</taxon>
    </lineage>
</organism>
<comment type="caution">
    <text evidence="1">The sequence shown here is derived from an EMBL/GenBank/DDBJ whole genome shotgun (WGS) entry which is preliminary data.</text>
</comment>
<reference evidence="1 2" key="1">
    <citation type="submission" date="2023-12" db="EMBL/GenBank/DDBJ databases">
        <title>Genomic sequences of Capnocytophaga and Parvimonas strains.</title>
        <authorList>
            <person name="Watt R.M."/>
            <person name="Wang M."/>
            <person name="Yang T."/>
            <person name="Tong W.M."/>
        </authorList>
    </citation>
    <scope>NUCLEOTIDE SEQUENCE [LARGE SCALE GENOMIC DNA]</scope>
    <source>
        <strain evidence="1 2">CCUG 13156</strain>
    </source>
</reference>
<dbReference type="RefSeq" id="WP_323979483.1">
    <property type="nucleotide sequence ID" value="NZ_JAYKBV010000008.1"/>
</dbReference>
<gene>
    <name evidence="1" type="ORF">VJJ49_07475</name>
</gene>
<protein>
    <submittedName>
        <fullName evidence="1">DUF6706 family protein</fullName>
    </submittedName>
</protein>
<dbReference type="InterPro" id="IPR046552">
    <property type="entry name" value="DUF6706"/>
</dbReference>
<accession>A0ABU5Y9B4</accession>
<sequence length="111" mass="12639">MEQELMTNALYLSRTLSPLGIEKETLELLLLKAQLSPQAPVEIARCDKAIYQFFSLILAPASLKKSEGAYSQSWNLEALKEYYTALCYELGERNILFPSHAPKLNDQSQIW</sequence>
<dbReference type="Proteomes" id="UP001324270">
    <property type="component" value="Unassembled WGS sequence"/>
</dbReference>
<dbReference type="Pfam" id="PF20449">
    <property type="entry name" value="DUF6706"/>
    <property type="match status" value="1"/>
</dbReference>
<proteinExistence type="predicted"/>
<evidence type="ECO:0000313" key="1">
    <source>
        <dbReference type="EMBL" id="MEB3040532.1"/>
    </source>
</evidence>